<dbReference type="AlphaFoldDB" id="A0A4V1XZX6"/>
<accession>A0A4V1XZX6</accession>
<evidence type="ECO:0000256" key="2">
    <source>
        <dbReference type="ARBA" id="ARBA00022448"/>
    </source>
</evidence>
<dbReference type="InterPro" id="IPR045621">
    <property type="entry name" value="BPD_transp_1_N"/>
</dbReference>
<dbReference type="PANTHER" id="PTHR43163:SF6">
    <property type="entry name" value="DIPEPTIDE TRANSPORT SYSTEM PERMEASE PROTEIN DPPB-RELATED"/>
    <property type="match status" value="1"/>
</dbReference>
<evidence type="ECO:0000256" key="3">
    <source>
        <dbReference type="ARBA" id="ARBA00022475"/>
    </source>
</evidence>
<dbReference type="PROSITE" id="PS50928">
    <property type="entry name" value="ABC_TM1"/>
    <property type="match status" value="1"/>
</dbReference>
<gene>
    <name evidence="9" type="ORF">EKO23_02790</name>
</gene>
<protein>
    <submittedName>
        <fullName evidence="9">ABC transporter permease</fullName>
    </submittedName>
</protein>
<dbReference type="EMBL" id="SDKM01000003">
    <property type="protein sequence ID" value="RYP88279.1"/>
    <property type="molecule type" value="Genomic_DNA"/>
</dbReference>
<dbReference type="CDD" id="cd06261">
    <property type="entry name" value="TM_PBP2"/>
    <property type="match status" value="1"/>
</dbReference>
<dbReference type="Pfam" id="PF19300">
    <property type="entry name" value="BPD_transp_1_N"/>
    <property type="match status" value="1"/>
</dbReference>
<proteinExistence type="inferred from homology"/>
<dbReference type="SUPFAM" id="SSF161098">
    <property type="entry name" value="MetI-like"/>
    <property type="match status" value="1"/>
</dbReference>
<evidence type="ECO:0000256" key="4">
    <source>
        <dbReference type="ARBA" id="ARBA00022692"/>
    </source>
</evidence>
<keyword evidence="6 7" id="KW-0472">Membrane</keyword>
<dbReference type="OrthoDB" id="147688at2"/>
<dbReference type="GO" id="GO:0055085">
    <property type="term" value="P:transmembrane transport"/>
    <property type="evidence" value="ECO:0007669"/>
    <property type="project" value="InterPro"/>
</dbReference>
<evidence type="ECO:0000313" key="10">
    <source>
        <dbReference type="Proteomes" id="UP000295198"/>
    </source>
</evidence>
<evidence type="ECO:0000256" key="1">
    <source>
        <dbReference type="ARBA" id="ARBA00004651"/>
    </source>
</evidence>
<feature type="transmembrane region" description="Helical" evidence="7">
    <location>
        <begin position="200"/>
        <end position="219"/>
    </location>
</feature>
<organism evidence="9 10">
    <name type="scientific">Nocardioides guangzhouensis</name>
    <dbReference type="NCBI Taxonomy" id="2497878"/>
    <lineage>
        <taxon>Bacteria</taxon>
        <taxon>Bacillati</taxon>
        <taxon>Actinomycetota</taxon>
        <taxon>Actinomycetes</taxon>
        <taxon>Propionibacteriales</taxon>
        <taxon>Nocardioidaceae</taxon>
        <taxon>Nocardioides</taxon>
    </lineage>
</organism>
<feature type="transmembrane region" description="Helical" evidence="7">
    <location>
        <begin position="257"/>
        <end position="283"/>
    </location>
</feature>
<evidence type="ECO:0000259" key="8">
    <source>
        <dbReference type="PROSITE" id="PS50928"/>
    </source>
</evidence>
<dbReference type="Proteomes" id="UP000295198">
    <property type="component" value="Unassembled WGS sequence"/>
</dbReference>
<evidence type="ECO:0000256" key="7">
    <source>
        <dbReference type="RuleBase" id="RU363032"/>
    </source>
</evidence>
<evidence type="ECO:0000313" key="9">
    <source>
        <dbReference type="EMBL" id="RYP88279.1"/>
    </source>
</evidence>
<feature type="transmembrane region" description="Helical" evidence="7">
    <location>
        <begin position="303"/>
        <end position="322"/>
    </location>
</feature>
<keyword evidence="2 7" id="KW-0813">Transport</keyword>
<reference evidence="9 10" key="1">
    <citation type="submission" date="2019-01" db="EMBL/GenBank/DDBJ databases">
        <title>Nocardioides guangzhouensis sp. nov., an actinobacterium isolated from soil.</title>
        <authorList>
            <person name="Fu Y."/>
            <person name="Cai Y."/>
            <person name="Lin Z."/>
            <person name="Chen P."/>
        </authorList>
    </citation>
    <scope>NUCLEOTIDE SEQUENCE [LARGE SCALE GENOMIC DNA]</scope>
    <source>
        <strain evidence="9 10">130</strain>
    </source>
</reference>
<feature type="transmembrane region" description="Helical" evidence="7">
    <location>
        <begin position="124"/>
        <end position="149"/>
    </location>
</feature>
<dbReference type="Gene3D" id="1.10.3720.10">
    <property type="entry name" value="MetI-like"/>
    <property type="match status" value="1"/>
</dbReference>
<keyword evidence="10" id="KW-1185">Reference proteome</keyword>
<sequence>MRARPVDRRLLVALAVTRAESVVAAIRYVARRGLAVVVTLLVSSFLVFSSLYVAPGDPVDFLVQGRSPSPETIAAVEAQYGLDQPFWRQYVDWLGGVLHGDLGRSFQYRDDVSAIVASRLGTTLLLMAMSAALITVAGLAAGIVGALTAGRRADRALLVTTTLLAATPSFVAAILLISVFGVRLGWFPTFGAGEGLPDRVYHLVLPAIALALTFIALVARVTRSAMLDELGREHVEVATSRGLPRRTVVRRHVLRNALGPITTVSGILVAGLLVSSAVVESAFGLSGLGSLLVQSVDKGDFPVVQAVVLIVVSAFVLVNLVVDLLQPVIDPRSIAGTAAR</sequence>
<dbReference type="Pfam" id="PF00528">
    <property type="entry name" value="BPD_transp_1"/>
    <property type="match status" value="1"/>
</dbReference>
<feature type="transmembrane region" description="Helical" evidence="7">
    <location>
        <begin position="156"/>
        <end position="180"/>
    </location>
</feature>
<keyword evidence="4 7" id="KW-0812">Transmembrane</keyword>
<evidence type="ECO:0000256" key="5">
    <source>
        <dbReference type="ARBA" id="ARBA00022989"/>
    </source>
</evidence>
<evidence type="ECO:0000256" key="6">
    <source>
        <dbReference type="ARBA" id="ARBA00023136"/>
    </source>
</evidence>
<comment type="subcellular location">
    <subcellularLocation>
        <location evidence="1 7">Cell membrane</location>
        <topology evidence="1 7">Multi-pass membrane protein</topology>
    </subcellularLocation>
</comment>
<feature type="domain" description="ABC transmembrane type-1" evidence="8">
    <location>
        <begin position="120"/>
        <end position="322"/>
    </location>
</feature>
<dbReference type="InterPro" id="IPR000515">
    <property type="entry name" value="MetI-like"/>
</dbReference>
<dbReference type="PANTHER" id="PTHR43163">
    <property type="entry name" value="DIPEPTIDE TRANSPORT SYSTEM PERMEASE PROTEIN DPPB-RELATED"/>
    <property type="match status" value="1"/>
</dbReference>
<dbReference type="InterPro" id="IPR035906">
    <property type="entry name" value="MetI-like_sf"/>
</dbReference>
<comment type="similarity">
    <text evidence="7">Belongs to the binding-protein-dependent transport system permease family.</text>
</comment>
<name>A0A4V1XZX6_9ACTN</name>
<dbReference type="GO" id="GO:0005886">
    <property type="term" value="C:plasma membrane"/>
    <property type="evidence" value="ECO:0007669"/>
    <property type="project" value="UniProtKB-SubCell"/>
</dbReference>
<feature type="transmembrane region" description="Helical" evidence="7">
    <location>
        <begin position="34"/>
        <end position="54"/>
    </location>
</feature>
<comment type="caution">
    <text evidence="9">The sequence shown here is derived from an EMBL/GenBank/DDBJ whole genome shotgun (WGS) entry which is preliminary data.</text>
</comment>
<keyword evidence="5 7" id="KW-1133">Transmembrane helix</keyword>
<keyword evidence="3" id="KW-1003">Cell membrane</keyword>